<organism evidence="2 3">
    <name type="scientific">Duganella phyllosphaerae</name>
    <dbReference type="NCBI Taxonomy" id="762836"/>
    <lineage>
        <taxon>Bacteria</taxon>
        <taxon>Pseudomonadati</taxon>
        <taxon>Pseudomonadota</taxon>
        <taxon>Betaproteobacteria</taxon>
        <taxon>Burkholderiales</taxon>
        <taxon>Oxalobacteraceae</taxon>
        <taxon>Telluria group</taxon>
        <taxon>Duganella</taxon>
    </lineage>
</organism>
<evidence type="ECO:0000313" key="3">
    <source>
        <dbReference type="Proteomes" id="UP000175989"/>
    </source>
</evidence>
<dbReference type="EMBL" id="LROM01000002">
    <property type="protein sequence ID" value="OFA09229.1"/>
    <property type="molecule type" value="Genomic_DNA"/>
</dbReference>
<reference evidence="3" key="1">
    <citation type="journal article" date="2016" name="Front. Microbiol.">
        <title>Molecular Keys to the Janthinobacterium and Duganella spp. Interaction with the Plant Pathogen Fusarium graminearum.</title>
        <authorList>
            <person name="Haack F.S."/>
            <person name="Poehlein A."/>
            <person name="Kroger C."/>
            <person name="Voigt C.A."/>
            <person name="Piepenbring M."/>
            <person name="Bode H.B."/>
            <person name="Daniel R."/>
            <person name="Schafer W."/>
            <person name="Streit W.R."/>
        </authorList>
    </citation>
    <scope>NUCLEOTIDE SEQUENCE [LARGE SCALE GENOMIC DNA]</scope>
    <source>
        <strain evidence="3">T54</strain>
    </source>
</reference>
<evidence type="ECO:0000256" key="1">
    <source>
        <dbReference type="SAM" id="MobiDB-lite"/>
    </source>
</evidence>
<comment type="caution">
    <text evidence="2">The sequence shown here is derived from an EMBL/GenBank/DDBJ whole genome shotgun (WGS) entry which is preliminary data.</text>
</comment>
<evidence type="ECO:0000313" key="2">
    <source>
        <dbReference type="EMBL" id="OFA09229.1"/>
    </source>
</evidence>
<protein>
    <submittedName>
        <fullName evidence="2">Uncharacterized protein</fullName>
    </submittedName>
</protein>
<sequence>MNIDTVVDKEYVGLSFRALASSPVSALRGISAKDAKALAQAFNVHSVRDLANMDFVKWAQAITTLADLEQSTPAEQAKETLLDDGLEMTFPASDPVSVDAGITRIEVPPEMVDAKHDHQHSNNAKNLKGKDKTPA</sequence>
<dbReference type="AlphaFoldDB" id="A0A1E7X812"/>
<dbReference type="RefSeq" id="WP_070245692.1">
    <property type="nucleotide sequence ID" value="NZ_LROM01000002.1"/>
</dbReference>
<dbReference type="Proteomes" id="UP000175989">
    <property type="component" value="Unassembled WGS sequence"/>
</dbReference>
<proteinExistence type="predicted"/>
<feature type="region of interest" description="Disordered" evidence="1">
    <location>
        <begin position="109"/>
        <end position="135"/>
    </location>
</feature>
<dbReference type="OrthoDB" id="8722685at2"/>
<dbReference type="PATRIC" id="fig|762836.4.peg.7"/>
<name>A0A1E7X812_9BURK</name>
<keyword evidence="3" id="KW-1185">Reference proteome</keyword>
<gene>
    <name evidence="2" type="ORF">DUPY_00070</name>
</gene>
<accession>A0A1E7X812</accession>